<evidence type="ECO:0000313" key="2">
    <source>
        <dbReference type="EMBL" id="CAL1548247.1"/>
    </source>
</evidence>
<comment type="caution">
    <text evidence="2">The sequence shown here is derived from an EMBL/GenBank/DDBJ whole genome shotgun (WGS) entry which is preliminary data.</text>
</comment>
<feature type="transmembrane region" description="Helical" evidence="1">
    <location>
        <begin position="17"/>
        <end position="42"/>
    </location>
</feature>
<accession>A0AAV2IR77</accession>
<protein>
    <submittedName>
        <fullName evidence="2">Uncharacterized protein</fullName>
    </submittedName>
</protein>
<reference evidence="2 3" key="1">
    <citation type="submission" date="2024-04" db="EMBL/GenBank/DDBJ databases">
        <authorList>
            <consortium name="Genoscope - CEA"/>
            <person name="William W."/>
        </authorList>
    </citation>
    <scope>NUCLEOTIDE SEQUENCE [LARGE SCALE GENOMIC DNA]</scope>
</reference>
<keyword evidence="1" id="KW-0812">Transmembrane</keyword>
<organism evidence="2 3">
    <name type="scientific">Lymnaea stagnalis</name>
    <name type="common">Great pond snail</name>
    <name type="synonym">Helix stagnalis</name>
    <dbReference type="NCBI Taxonomy" id="6523"/>
    <lineage>
        <taxon>Eukaryota</taxon>
        <taxon>Metazoa</taxon>
        <taxon>Spiralia</taxon>
        <taxon>Lophotrochozoa</taxon>
        <taxon>Mollusca</taxon>
        <taxon>Gastropoda</taxon>
        <taxon>Heterobranchia</taxon>
        <taxon>Euthyneura</taxon>
        <taxon>Panpulmonata</taxon>
        <taxon>Hygrophila</taxon>
        <taxon>Lymnaeoidea</taxon>
        <taxon>Lymnaeidae</taxon>
        <taxon>Lymnaea</taxon>
    </lineage>
</organism>
<keyword evidence="1" id="KW-0472">Membrane</keyword>
<name>A0AAV2IR77_LYMST</name>
<feature type="transmembrane region" description="Helical" evidence="1">
    <location>
        <begin position="48"/>
        <end position="67"/>
    </location>
</feature>
<keyword evidence="1" id="KW-1133">Transmembrane helix</keyword>
<dbReference type="AlphaFoldDB" id="A0AAV2IR77"/>
<dbReference type="Proteomes" id="UP001497497">
    <property type="component" value="Unassembled WGS sequence"/>
</dbReference>
<evidence type="ECO:0000256" key="1">
    <source>
        <dbReference type="SAM" id="Phobius"/>
    </source>
</evidence>
<feature type="non-terminal residue" evidence="2">
    <location>
        <position position="130"/>
    </location>
</feature>
<gene>
    <name evidence="2" type="ORF">GSLYS_00021564001</name>
</gene>
<dbReference type="EMBL" id="CAXITT010001235">
    <property type="protein sequence ID" value="CAL1548247.1"/>
    <property type="molecule type" value="Genomic_DNA"/>
</dbReference>
<sequence>MLALLNHPFVHLAEGRWVVLLTILLMYAGAVLPFMYCLQMLFNDPDEGVSTVIFLNFIMDFLLAPALTRSSKSSPTLGYIHASLTVVIPNYALKLNVKQLTSMANIGPKRDGYFGPDPNDDFRIDYYLLF</sequence>
<keyword evidence="3" id="KW-1185">Reference proteome</keyword>
<evidence type="ECO:0000313" key="3">
    <source>
        <dbReference type="Proteomes" id="UP001497497"/>
    </source>
</evidence>
<proteinExistence type="predicted"/>